<feature type="active site" description="Proton donor/acceptor" evidence="9">
    <location>
        <position position="209"/>
    </location>
</feature>
<keyword evidence="5" id="KW-0227">DNA damage</keyword>
<dbReference type="Gene3D" id="3.60.10.10">
    <property type="entry name" value="Endonuclease/exonuclease/phosphatase"/>
    <property type="match status" value="1"/>
</dbReference>
<evidence type="ECO:0000256" key="9">
    <source>
        <dbReference type="PIRSR" id="PIRSR604808-1"/>
    </source>
</evidence>
<dbReference type="Proteomes" id="UP000694701">
    <property type="component" value="Unplaced"/>
</dbReference>
<feature type="binding site" evidence="10">
    <location>
        <position position="211"/>
    </location>
    <ligand>
        <name>Mg(2+)</name>
        <dbReference type="ChEBI" id="CHEBI:18420"/>
        <label>1</label>
    </ligand>
</feature>
<dbReference type="GO" id="GO:0005634">
    <property type="term" value="C:nucleus"/>
    <property type="evidence" value="ECO:0007669"/>
    <property type="project" value="TreeGrafter"/>
</dbReference>
<evidence type="ECO:0000313" key="14">
    <source>
        <dbReference type="Ensembl" id="ENSCCRP00020081314.1"/>
    </source>
</evidence>
<keyword evidence="8" id="KW-0234">DNA repair</keyword>
<dbReference type="GO" id="GO:0008311">
    <property type="term" value="F:double-stranded DNA 3'-5' DNA exonuclease activity"/>
    <property type="evidence" value="ECO:0007669"/>
    <property type="project" value="UniProtKB-EC"/>
</dbReference>
<feature type="site" description="Transition state stabilizer" evidence="11">
    <location>
        <position position="211"/>
    </location>
</feature>
<comment type="cofactor">
    <cofactor evidence="10">
        <name>Mg(2+)</name>
        <dbReference type="ChEBI" id="CHEBI:18420"/>
    </cofactor>
    <cofactor evidence="10">
        <name>Mn(2+)</name>
        <dbReference type="ChEBI" id="CHEBI:29035"/>
    </cofactor>
    <text evidence="10">Probably binds two magnesium or manganese ions per subunit.</text>
</comment>
<dbReference type="AlphaFoldDB" id="A0A8C2IKR5"/>
<feature type="binding site" evidence="10">
    <location>
        <position position="209"/>
    </location>
    <ligand>
        <name>Mg(2+)</name>
        <dbReference type="ChEBI" id="CHEBI:18420"/>
        <label>1</label>
    </ligand>
</feature>
<dbReference type="GO" id="GO:0006284">
    <property type="term" value="P:base-excision repair"/>
    <property type="evidence" value="ECO:0007669"/>
    <property type="project" value="TreeGrafter"/>
</dbReference>
<proteinExistence type="inferred from homology"/>
<protein>
    <recommendedName>
        <fullName evidence="3">exodeoxyribonuclease III</fullName>
        <ecNumber evidence="3">3.1.11.2</ecNumber>
    </recommendedName>
</protein>
<evidence type="ECO:0000256" key="10">
    <source>
        <dbReference type="PIRSR" id="PIRSR604808-2"/>
    </source>
</evidence>
<feature type="binding site" evidence="10">
    <location>
        <position position="107"/>
    </location>
    <ligand>
        <name>Mg(2+)</name>
        <dbReference type="ChEBI" id="CHEBI:18420"/>
        <label>1</label>
    </ligand>
</feature>
<feature type="region of interest" description="Disordered" evidence="12">
    <location>
        <begin position="1"/>
        <end position="25"/>
    </location>
</feature>
<dbReference type="InterPro" id="IPR004808">
    <property type="entry name" value="AP_endonuc_1"/>
</dbReference>
<evidence type="ECO:0000256" key="11">
    <source>
        <dbReference type="PIRSR" id="PIRSR604808-3"/>
    </source>
</evidence>
<evidence type="ECO:0000256" key="6">
    <source>
        <dbReference type="ARBA" id="ARBA00022801"/>
    </source>
</evidence>
<sequence>MQQDRVKIERAHRTGPALGGGEKSGPRAVLVRLHNYTDKQKILNAARNKNRLTVDGQEVSFYQDFSAEVIKKRICTWNVKGSNNPIKRKAILNSLKKDKIQIAFLQETHLSDNEHNKYLREWVGQVYYSSYSTSKRGVIILIHKNLPLVVTDTYKDTEGRIILAKGTLYGEIILLGSIYSPNVNDDDFSALLFDRLVEMDSSNILIGGDFNCSLCPFLDRSPAQNTQSKSTRSLNNTLEEIGLVDIWRHLNPSTQSFTFHSLPHSSMSRIDYIFISRHLAHLVEKSDIGVIAISDHAPVSL</sequence>
<dbReference type="PANTHER" id="PTHR22748:SF26">
    <property type="entry name" value="ENDONUCLEASE_EXONUCLEASE_PHOSPHATASE DOMAIN-CONTAINING PROTEIN"/>
    <property type="match status" value="1"/>
</dbReference>
<keyword evidence="7 10" id="KW-0460">Magnesium</keyword>
<evidence type="ECO:0000256" key="8">
    <source>
        <dbReference type="ARBA" id="ARBA00023204"/>
    </source>
</evidence>
<keyword evidence="6" id="KW-0378">Hydrolase</keyword>
<accession>A0A8C2IKR5</accession>
<evidence type="ECO:0000256" key="3">
    <source>
        <dbReference type="ARBA" id="ARBA00012115"/>
    </source>
</evidence>
<dbReference type="Ensembl" id="ENSCCRT00020089047.1">
    <property type="protein sequence ID" value="ENSCCRP00020081314.1"/>
    <property type="gene ID" value="ENSCCRG00020037623.1"/>
</dbReference>
<organism evidence="14 15">
    <name type="scientific">Cyprinus carpio</name>
    <name type="common">Common carp</name>
    <dbReference type="NCBI Taxonomy" id="7962"/>
    <lineage>
        <taxon>Eukaryota</taxon>
        <taxon>Metazoa</taxon>
        <taxon>Chordata</taxon>
        <taxon>Craniata</taxon>
        <taxon>Vertebrata</taxon>
        <taxon>Euteleostomi</taxon>
        <taxon>Actinopterygii</taxon>
        <taxon>Neopterygii</taxon>
        <taxon>Teleostei</taxon>
        <taxon>Ostariophysi</taxon>
        <taxon>Cypriniformes</taxon>
        <taxon>Cyprinidae</taxon>
        <taxon>Cyprininae</taxon>
        <taxon>Cyprinus</taxon>
    </lineage>
</organism>
<evidence type="ECO:0000256" key="2">
    <source>
        <dbReference type="ARBA" id="ARBA00007092"/>
    </source>
</evidence>
<feature type="binding site" evidence="10">
    <location>
        <position position="78"/>
    </location>
    <ligand>
        <name>Mg(2+)</name>
        <dbReference type="ChEBI" id="CHEBI:18420"/>
        <label>1</label>
    </ligand>
</feature>
<keyword evidence="10" id="KW-0464">Manganese</keyword>
<keyword evidence="4 10" id="KW-0479">Metal-binding</keyword>
<dbReference type="CDD" id="cd09076">
    <property type="entry name" value="L1-EN"/>
    <property type="match status" value="1"/>
</dbReference>
<feature type="site" description="Important for catalytic activity" evidence="11">
    <location>
        <position position="271"/>
    </location>
</feature>
<comment type="catalytic activity">
    <reaction evidence="1">
        <text>Exonucleolytic cleavage in the 3'- to 5'-direction to yield nucleoside 5'-phosphates.</text>
        <dbReference type="EC" id="3.1.11.2"/>
    </reaction>
</comment>
<feature type="domain" description="Endonuclease/exonuclease/phosphatase" evidence="13">
    <location>
        <begin position="75"/>
        <end position="296"/>
    </location>
</feature>
<evidence type="ECO:0000256" key="5">
    <source>
        <dbReference type="ARBA" id="ARBA00022763"/>
    </source>
</evidence>
<feature type="binding site" evidence="10">
    <location>
        <position position="295"/>
    </location>
    <ligand>
        <name>Mg(2+)</name>
        <dbReference type="ChEBI" id="CHEBI:18420"/>
        <label>1</label>
    </ligand>
</feature>
<comment type="similarity">
    <text evidence="2">Belongs to the DNA repair enzymes AP/ExoA family.</text>
</comment>
<evidence type="ECO:0000256" key="4">
    <source>
        <dbReference type="ARBA" id="ARBA00022723"/>
    </source>
</evidence>
<dbReference type="InterPro" id="IPR005135">
    <property type="entry name" value="Endo/exonuclease/phosphatase"/>
</dbReference>
<evidence type="ECO:0000256" key="12">
    <source>
        <dbReference type="SAM" id="MobiDB-lite"/>
    </source>
</evidence>
<evidence type="ECO:0000259" key="13">
    <source>
        <dbReference type="Pfam" id="PF03372"/>
    </source>
</evidence>
<dbReference type="SUPFAM" id="SSF56219">
    <property type="entry name" value="DNase I-like"/>
    <property type="match status" value="1"/>
</dbReference>
<feature type="active site" description="Proton acceptor" evidence="9">
    <location>
        <position position="296"/>
    </location>
</feature>
<dbReference type="Pfam" id="PF03372">
    <property type="entry name" value="Exo_endo_phos"/>
    <property type="match status" value="1"/>
</dbReference>
<dbReference type="EC" id="3.1.11.2" evidence="3"/>
<dbReference type="Gene3D" id="3.30.70.1820">
    <property type="entry name" value="L1 transposable element, RRM domain"/>
    <property type="match status" value="1"/>
</dbReference>
<evidence type="ECO:0000313" key="15">
    <source>
        <dbReference type="Proteomes" id="UP000694701"/>
    </source>
</evidence>
<evidence type="ECO:0000256" key="1">
    <source>
        <dbReference type="ARBA" id="ARBA00000493"/>
    </source>
</evidence>
<feature type="site" description="Interaction with DNA substrate" evidence="11">
    <location>
        <position position="296"/>
    </location>
</feature>
<feature type="compositionally biased region" description="Basic and acidic residues" evidence="12">
    <location>
        <begin position="1"/>
        <end position="12"/>
    </location>
</feature>
<feature type="binding site" evidence="10">
    <location>
        <position position="296"/>
    </location>
    <ligand>
        <name>Mg(2+)</name>
        <dbReference type="ChEBI" id="CHEBI:18420"/>
        <label>1</label>
    </ligand>
</feature>
<evidence type="ECO:0000256" key="7">
    <source>
        <dbReference type="ARBA" id="ARBA00022842"/>
    </source>
</evidence>
<name>A0A8C2IKR5_CYPCA</name>
<dbReference type="InterPro" id="IPR036691">
    <property type="entry name" value="Endo/exonu/phosph_ase_sf"/>
</dbReference>
<feature type="active site" evidence="9">
    <location>
        <position position="179"/>
    </location>
</feature>
<reference evidence="14" key="1">
    <citation type="submission" date="2025-08" db="UniProtKB">
        <authorList>
            <consortium name="Ensembl"/>
        </authorList>
    </citation>
    <scope>IDENTIFICATION</scope>
</reference>
<dbReference type="GO" id="GO:0003906">
    <property type="term" value="F:DNA-(apurinic or apyrimidinic site) endonuclease activity"/>
    <property type="evidence" value="ECO:0007669"/>
    <property type="project" value="TreeGrafter"/>
</dbReference>
<dbReference type="PANTHER" id="PTHR22748">
    <property type="entry name" value="AP ENDONUCLEASE"/>
    <property type="match status" value="1"/>
</dbReference>
<dbReference type="GO" id="GO:0046872">
    <property type="term" value="F:metal ion binding"/>
    <property type="evidence" value="ECO:0007669"/>
    <property type="project" value="UniProtKB-KW"/>
</dbReference>
<dbReference type="GO" id="GO:0008081">
    <property type="term" value="F:phosphoric diester hydrolase activity"/>
    <property type="evidence" value="ECO:0007669"/>
    <property type="project" value="TreeGrafter"/>
</dbReference>